<evidence type="ECO:0000256" key="1">
    <source>
        <dbReference type="ARBA" id="ARBA00022737"/>
    </source>
</evidence>
<protein>
    <submittedName>
        <fullName evidence="5">Uncharacterized protein</fullName>
    </submittedName>
</protein>
<reference evidence="5" key="1">
    <citation type="submission" date="2020-02" db="EMBL/GenBank/DDBJ databases">
        <authorList>
            <person name="Lichtner F.J."/>
        </authorList>
    </citation>
    <scope>NUCLEOTIDE SEQUENCE</scope>
    <source>
        <strain evidence="5">G10</strain>
    </source>
</reference>
<feature type="region of interest" description="Disordered" evidence="4">
    <location>
        <begin position="1"/>
        <end position="25"/>
    </location>
</feature>
<gene>
    <name evidence="5" type="ORF">PCG10_006996</name>
</gene>
<evidence type="ECO:0000313" key="5">
    <source>
        <dbReference type="EMBL" id="KAF7522860.1"/>
    </source>
</evidence>
<dbReference type="SUPFAM" id="SSF48403">
    <property type="entry name" value="Ankyrin repeat"/>
    <property type="match status" value="1"/>
</dbReference>
<proteinExistence type="predicted"/>
<dbReference type="PANTHER" id="PTHR24171">
    <property type="entry name" value="ANKYRIN REPEAT DOMAIN-CONTAINING PROTEIN 39-RELATED"/>
    <property type="match status" value="1"/>
</dbReference>
<dbReference type="EMBL" id="JAAOZQ010000049">
    <property type="protein sequence ID" value="KAF7522860.1"/>
    <property type="molecule type" value="Genomic_DNA"/>
</dbReference>
<name>A0A9P5GJ50_PENCR</name>
<feature type="repeat" description="ANK" evidence="3">
    <location>
        <begin position="122"/>
        <end position="154"/>
    </location>
</feature>
<accession>A0A9P5GJ50</accession>
<feature type="compositionally biased region" description="Polar residues" evidence="4">
    <location>
        <begin position="1"/>
        <end position="18"/>
    </location>
</feature>
<evidence type="ECO:0000256" key="3">
    <source>
        <dbReference type="PROSITE-ProRule" id="PRU00023"/>
    </source>
</evidence>
<dbReference type="AlphaFoldDB" id="A0A9P5GJ50"/>
<comment type="caution">
    <text evidence="5">The sequence shown here is derived from an EMBL/GenBank/DDBJ whole genome shotgun (WGS) entry which is preliminary data.</text>
</comment>
<feature type="repeat" description="ANK" evidence="3">
    <location>
        <begin position="155"/>
        <end position="184"/>
    </location>
</feature>
<sequence>MPGISSLSDESSTPNNLQRHQEEVSEEILQRSRQFQEQELTVTQNFLPAMTLSTERITRTNTSTTRSPTPRLGIGTPESVQRAYLAQNQGKTALHISVERGNLEIVQFLLLYGIDVNKRDGSGRTALHYAARSPHLEIVSELLAAGADLEARDKEGRTPLHAAADADCEPVIRFLVAEGADLNAVICINRSSSIEERDYMPDYQQTITGE</sequence>
<keyword evidence="6" id="KW-1185">Reference proteome</keyword>
<dbReference type="Proteomes" id="UP000701341">
    <property type="component" value="Unassembled WGS sequence"/>
</dbReference>
<keyword evidence="2 3" id="KW-0040">ANK repeat</keyword>
<dbReference type="PRINTS" id="PR01415">
    <property type="entry name" value="ANKYRIN"/>
</dbReference>
<dbReference type="SMART" id="SM00248">
    <property type="entry name" value="ANK"/>
    <property type="match status" value="3"/>
</dbReference>
<keyword evidence="1" id="KW-0677">Repeat</keyword>
<dbReference type="PROSITE" id="PS50088">
    <property type="entry name" value="ANK_REPEAT"/>
    <property type="match status" value="3"/>
</dbReference>
<dbReference type="Gene3D" id="1.25.40.20">
    <property type="entry name" value="Ankyrin repeat-containing domain"/>
    <property type="match status" value="2"/>
</dbReference>
<dbReference type="Pfam" id="PF12796">
    <property type="entry name" value="Ank_2"/>
    <property type="match status" value="1"/>
</dbReference>
<dbReference type="InterPro" id="IPR002110">
    <property type="entry name" value="Ankyrin_rpt"/>
</dbReference>
<evidence type="ECO:0000313" key="6">
    <source>
        <dbReference type="Proteomes" id="UP000701341"/>
    </source>
</evidence>
<feature type="repeat" description="ANK" evidence="3">
    <location>
        <begin position="89"/>
        <end position="121"/>
    </location>
</feature>
<evidence type="ECO:0000256" key="4">
    <source>
        <dbReference type="SAM" id="MobiDB-lite"/>
    </source>
</evidence>
<dbReference type="InterPro" id="IPR036770">
    <property type="entry name" value="Ankyrin_rpt-contain_sf"/>
</dbReference>
<dbReference type="PROSITE" id="PS50297">
    <property type="entry name" value="ANK_REP_REGION"/>
    <property type="match status" value="3"/>
</dbReference>
<evidence type="ECO:0000256" key="2">
    <source>
        <dbReference type="ARBA" id="ARBA00023043"/>
    </source>
</evidence>
<dbReference type="PANTHER" id="PTHR24171:SF9">
    <property type="entry name" value="ANKYRIN REPEAT DOMAIN-CONTAINING PROTEIN 39"/>
    <property type="match status" value="1"/>
</dbReference>
<organism evidence="5 6">
    <name type="scientific">Penicillium crustosum</name>
    <name type="common">Blue mold fungus</name>
    <dbReference type="NCBI Taxonomy" id="36656"/>
    <lineage>
        <taxon>Eukaryota</taxon>
        <taxon>Fungi</taxon>
        <taxon>Dikarya</taxon>
        <taxon>Ascomycota</taxon>
        <taxon>Pezizomycotina</taxon>
        <taxon>Eurotiomycetes</taxon>
        <taxon>Eurotiomycetidae</taxon>
        <taxon>Eurotiales</taxon>
        <taxon>Aspergillaceae</taxon>
        <taxon>Penicillium</taxon>
    </lineage>
</organism>